<reference evidence="2" key="2">
    <citation type="journal article" date="2022" name="Mol. Phylogenet. Evol.">
        <title>Maturyoshka: A maturase inside a maturase, and other peculiarities of the novel chloroplast genomes of marine euglenophytes.</title>
        <authorList>
            <person name="Maciszewski K."/>
            <person name="Dabbagh N."/>
            <person name="Preisfeld A."/>
            <person name="Karnkowska A."/>
        </authorList>
    </citation>
    <scope>NUCLEOTIDE SEQUENCE</scope>
    <source>
        <strain evidence="2">K-0027</strain>
    </source>
</reference>
<dbReference type="AlphaFoldDB" id="A0A977K962"/>
<dbReference type="GeneID" id="75518335"/>
<dbReference type="PANTHER" id="PTHR33642:SF4">
    <property type="entry name" value="COX1_OXI3 INTRON 1 PROTEIN-RELATED"/>
    <property type="match status" value="1"/>
</dbReference>
<evidence type="ECO:0000259" key="1">
    <source>
        <dbReference type="Pfam" id="PF01348"/>
    </source>
</evidence>
<feature type="domain" description="Domain X" evidence="1">
    <location>
        <begin position="329"/>
        <end position="419"/>
    </location>
</feature>
<dbReference type="GO" id="GO:0006397">
    <property type="term" value="P:mRNA processing"/>
    <property type="evidence" value="ECO:0007669"/>
    <property type="project" value="InterPro"/>
</dbReference>
<keyword evidence="2" id="KW-0548">Nucleotidyltransferase</keyword>
<dbReference type="GO" id="GO:0005737">
    <property type="term" value="C:cytoplasm"/>
    <property type="evidence" value="ECO:0007669"/>
    <property type="project" value="UniProtKB-ARBA"/>
</dbReference>
<geneLocation type="chloroplast" evidence="2"/>
<proteinExistence type="predicted"/>
<dbReference type="EMBL" id="OK136184">
    <property type="protein sequence ID" value="UXD06292.1"/>
    <property type="molecule type" value="Genomic_DNA"/>
</dbReference>
<keyword evidence="2" id="KW-0150">Chloroplast</keyword>
<dbReference type="InterPro" id="IPR024937">
    <property type="entry name" value="Domain_X"/>
</dbReference>
<dbReference type="GO" id="GO:0003964">
    <property type="term" value="F:RNA-directed DNA polymerase activity"/>
    <property type="evidence" value="ECO:0007669"/>
    <property type="project" value="UniProtKB-KW"/>
</dbReference>
<organism evidence="2">
    <name type="scientific">Eutreptiella eupharyngea</name>
    <dbReference type="NCBI Taxonomy" id="215702"/>
    <lineage>
        <taxon>Eukaryota</taxon>
        <taxon>Discoba</taxon>
        <taxon>Euglenozoa</taxon>
        <taxon>Euglenida</taxon>
        <taxon>Spirocuta</taxon>
        <taxon>Euglenophyceae</taxon>
        <taxon>Eutreptiales</taxon>
        <taxon>Eutreptiaceae</taxon>
        <taxon>Eutreptiella</taxon>
    </lineage>
</organism>
<dbReference type="RefSeq" id="YP_010502695.1">
    <property type="nucleotide sequence ID" value="NC_066976.1"/>
</dbReference>
<reference evidence="2" key="1">
    <citation type="submission" date="2021-09" db="EMBL/GenBank/DDBJ databases">
        <authorList>
            <person name="Maciszewski K."/>
            <person name="Dabbagh N."/>
            <person name="Preisfeld A."/>
            <person name="Karnkowska A."/>
        </authorList>
    </citation>
    <scope>NUCLEOTIDE SEQUENCE</scope>
    <source>
        <strain evidence="2">K-0027</strain>
    </source>
</reference>
<keyword evidence="2" id="KW-0808">Transferase</keyword>
<evidence type="ECO:0000313" key="2">
    <source>
        <dbReference type="EMBL" id="UXD06292.1"/>
    </source>
</evidence>
<dbReference type="Pfam" id="PF01348">
    <property type="entry name" value="Intron_maturas2"/>
    <property type="match status" value="1"/>
</dbReference>
<protein>
    <submittedName>
        <fullName evidence="2">Group II intron reverse transcriptase/maturase K</fullName>
    </submittedName>
</protein>
<name>A0A977K962_9EUGL</name>
<keyword evidence="2" id="KW-0695">RNA-directed DNA polymerase</keyword>
<accession>A0A977K962</accession>
<sequence>MQAESLAQQFRSYTYAFRTCSLRSHSVKDTIFLKQREVIVNESLRLILEFIFMPYFITWKSEVQHSHVLSSCYSSLQEIVPDLCYQMRTRLASNSLGFGGEFDSINLSVCLSILRRQIKDHRFLTLINDFLLSNSLQKSLDSPVFIPISRENRLLCLLSDIYYFEFDKFILRTFRFESRFHTSPILGDLYKFSTLRILHNLYSIRWYQSGKAKSDELKYLEPLQRVKVVRDQSLPCSSPVIYYRYLTHWVVFLSSNSLNLGDIKSIVFDYILHQFSLTHSNKICHDKNLKTGFLFLGFSIKAVSVPMLRLRASDSFPHSPFTIITPDRQQILNYLFVQSFITKKNFFPIAKRSWVTFSDYEIICNFRKTFLEFVYYYKYSDSLKSLSFVHYLLKFSCAKTLAYKHRISLTQVFTKYGLRLSTEKRIYLRYYYKICRISFPSLLDFKKV</sequence>
<dbReference type="PANTHER" id="PTHR33642">
    <property type="entry name" value="COX1/OXI3 INTRON 1 PROTEIN-RELATED"/>
    <property type="match status" value="1"/>
</dbReference>
<keyword evidence="2" id="KW-0934">Plastid</keyword>